<feature type="domain" description="BHLH" evidence="7">
    <location>
        <begin position="1"/>
        <end position="38"/>
    </location>
</feature>
<reference evidence="8 9" key="1">
    <citation type="submission" date="2024-01" db="EMBL/GenBank/DDBJ databases">
        <title>The genomes of 5 underutilized Papilionoideae crops provide insights into root nodulation and disease resistance.</title>
        <authorList>
            <person name="Yuan L."/>
        </authorList>
    </citation>
    <scope>NUCLEOTIDE SEQUENCE [LARGE SCALE GENOMIC DNA]</scope>
    <source>
        <strain evidence="8">LY-2023</strain>
        <tissue evidence="8">Leaf</tissue>
    </source>
</reference>
<keyword evidence="9" id="KW-1185">Reference proteome</keyword>
<evidence type="ECO:0000256" key="4">
    <source>
        <dbReference type="ARBA" id="ARBA00023242"/>
    </source>
</evidence>
<dbReference type="PANTHER" id="PTHR45959">
    <property type="entry name" value="BHLH TRANSCRIPTION FACTOR"/>
    <property type="match status" value="1"/>
</dbReference>
<dbReference type="InterPro" id="IPR052610">
    <property type="entry name" value="bHLH_transcription_regulator"/>
</dbReference>
<sequence>MVERKPQSFIALSSLAPGLQKTDKASVLGDAIKYLKQLQEKVKAFEEEQNMKTSLESVVIVKKTHLCNNAENSSSESDDPFNEALPEIEARF</sequence>
<evidence type="ECO:0000259" key="7">
    <source>
        <dbReference type="PROSITE" id="PS50888"/>
    </source>
</evidence>
<dbReference type="Proteomes" id="UP001359559">
    <property type="component" value="Unassembled WGS sequence"/>
</dbReference>
<dbReference type="GO" id="GO:0046983">
    <property type="term" value="F:protein dimerization activity"/>
    <property type="evidence" value="ECO:0007669"/>
    <property type="project" value="InterPro"/>
</dbReference>
<evidence type="ECO:0000256" key="5">
    <source>
        <dbReference type="SAM" id="Coils"/>
    </source>
</evidence>
<comment type="caution">
    <text evidence="8">The sequence shown here is derived from an EMBL/GenBank/DDBJ whole genome shotgun (WGS) entry which is preliminary data.</text>
</comment>
<dbReference type="EMBL" id="JAYKXN010000001">
    <property type="protein sequence ID" value="KAK7317869.1"/>
    <property type="molecule type" value="Genomic_DNA"/>
</dbReference>
<evidence type="ECO:0000256" key="6">
    <source>
        <dbReference type="SAM" id="MobiDB-lite"/>
    </source>
</evidence>
<dbReference type="AlphaFoldDB" id="A0AAN9Q1Q0"/>
<evidence type="ECO:0000256" key="1">
    <source>
        <dbReference type="ARBA" id="ARBA00004123"/>
    </source>
</evidence>
<evidence type="ECO:0000256" key="2">
    <source>
        <dbReference type="ARBA" id="ARBA00023015"/>
    </source>
</evidence>
<dbReference type="Gene3D" id="4.10.280.10">
    <property type="entry name" value="Helix-loop-helix DNA-binding domain"/>
    <property type="match status" value="1"/>
</dbReference>
<dbReference type="PANTHER" id="PTHR45959:SF73">
    <property type="entry name" value="TRANSCRIPTION FACTOR BHLH25"/>
    <property type="match status" value="1"/>
</dbReference>
<keyword evidence="3" id="KW-0804">Transcription</keyword>
<evidence type="ECO:0000313" key="8">
    <source>
        <dbReference type="EMBL" id="KAK7317869.1"/>
    </source>
</evidence>
<gene>
    <name evidence="8" type="ORF">RJT34_02453</name>
</gene>
<feature type="region of interest" description="Disordered" evidence="6">
    <location>
        <begin position="69"/>
        <end position="92"/>
    </location>
</feature>
<proteinExistence type="predicted"/>
<dbReference type="InterPro" id="IPR011598">
    <property type="entry name" value="bHLH_dom"/>
</dbReference>
<protein>
    <recommendedName>
        <fullName evidence="7">BHLH domain-containing protein</fullName>
    </recommendedName>
</protein>
<feature type="coiled-coil region" evidence="5">
    <location>
        <begin position="28"/>
        <end position="55"/>
    </location>
</feature>
<name>A0AAN9Q1Q0_CLITE</name>
<dbReference type="SMART" id="SM00353">
    <property type="entry name" value="HLH"/>
    <property type="match status" value="1"/>
</dbReference>
<keyword evidence="4" id="KW-0539">Nucleus</keyword>
<keyword evidence="5" id="KW-0175">Coiled coil</keyword>
<accession>A0AAN9Q1Q0</accession>
<evidence type="ECO:0000256" key="3">
    <source>
        <dbReference type="ARBA" id="ARBA00023163"/>
    </source>
</evidence>
<dbReference type="PROSITE" id="PS50888">
    <property type="entry name" value="BHLH"/>
    <property type="match status" value="1"/>
</dbReference>
<dbReference type="SUPFAM" id="SSF47459">
    <property type="entry name" value="HLH, helix-loop-helix DNA-binding domain"/>
    <property type="match status" value="1"/>
</dbReference>
<organism evidence="8 9">
    <name type="scientific">Clitoria ternatea</name>
    <name type="common">Butterfly pea</name>
    <dbReference type="NCBI Taxonomy" id="43366"/>
    <lineage>
        <taxon>Eukaryota</taxon>
        <taxon>Viridiplantae</taxon>
        <taxon>Streptophyta</taxon>
        <taxon>Embryophyta</taxon>
        <taxon>Tracheophyta</taxon>
        <taxon>Spermatophyta</taxon>
        <taxon>Magnoliopsida</taxon>
        <taxon>eudicotyledons</taxon>
        <taxon>Gunneridae</taxon>
        <taxon>Pentapetalae</taxon>
        <taxon>rosids</taxon>
        <taxon>fabids</taxon>
        <taxon>Fabales</taxon>
        <taxon>Fabaceae</taxon>
        <taxon>Papilionoideae</taxon>
        <taxon>50 kb inversion clade</taxon>
        <taxon>NPAAA clade</taxon>
        <taxon>indigoferoid/millettioid clade</taxon>
        <taxon>Phaseoleae</taxon>
        <taxon>Clitoria</taxon>
    </lineage>
</organism>
<dbReference type="GO" id="GO:0005634">
    <property type="term" value="C:nucleus"/>
    <property type="evidence" value="ECO:0007669"/>
    <property type="project" value="UniProtKB-SubCell"/>
</dbReference>
<dbReference type="InterPro" id="IPR036638">
    <property type="entry name" value="HLH_DNA-bd_sf"/>
</dbReference>
<evidence type="ECO:0000313" key="9">
    <source>
        <dbReference type="Proteomes" id="UP001359559"/>
    </source>
</evidence>
<comment type="subcellular location">
    <subcellularLocation>
        <location evidence="1">Nucleus</location>
    </subcellularLocation>
</comment>
<keyword evidence="2" id="KW-0805">Transcription regulation</keyword>